<gene>
    <name evidence="5" type="ORF">GCM10011390_44230</name>
</gene>
<name>A0A917A0S0_9HYPH</name>
<evidence type="ECO:0008006" key="7">
    <source>
        <dbReference type="Google" id="ProtNLM"/>
    </source>
</evidence>
<feature type="transmembrane region" description="Helical" evidence="2">
    <location>
        <begin position="277"/>
        <end position="296"/>
    </location>
</feature>
<evidence type="ECO:0000256" key="1">
    <source>
        <dbReference type="SAM" id="MobiDB-lite"/>
    </source>
</evidence>
<dbReference type="Proteomes" id="UP000644699">
    <property type="component" value="Unassembled WGS sequence"/>
</dbReference>
<keyword evidence="2" id="KW-0812">Transmembrane</keyword>
<reference evidence="5" key="1">
    <citation type="journal article" date="2014" name="Int. J. Syst. Evol. Microbiol.">
        <title>Complete genome sequence of Corynebacterium casei LMG S-19264T (=DSM 44701T), isolated from a smear-ripened cheese.</title>
        <authorList>
            <consortium name="US DOE Joint Genome Institute (JGI-PGF)"/>
            <person name="Walter F."/>
            <person name="Albersmeier A."/>
            <person name="Kalinowski J."/>
            <person name="Ruckert C."/>
        </authorList>
    </citation>
    <scope>NUCLEOTIDE SEQUENCE</scope>
    <source>
        <strain evidence="5">CGMCC 1.15367</strain>
    </source>
</reference>
<feature type="region of interest" description="Disordered" evidence="1">
    <location>
        <begin position="63"/>
        <end position="84"/>
    </location>
</feature>
<proteinExistence type="predicted"/>
<evidence type="ECO:0000259" key="3">
    <source>
        <dbReference type="Pfam" id="PF14219"/>
    </source>
</evidence>
<dbReference type="AlphaFoldDB" id="A0A917A0S0"/>
<protein>
    <recommendedName>
        <fullName evidence="7">GYF domain-containing protein</fullName>
    </recommendedName>
</protein>
<dbReference type="Pfam" id="PF14237">
    <property type="entry name" value="GYF_2"/>
    <property type="match status" value="1"/>
</dbReference>
<keyword evidence="2" id="KW-1133">Transmembrane helix</keyword>
<keyword evidence="2" id="KW-0472">Membrane</keyword>
<keyword evidence="6" id="KW-1185">Reference proteome</keyword>
<evidence type="ECO:0000313" key="5">
    <source>
        <dbReference type="EMBL" id="GGE20142.1"/>
    </source>
</evidence>
<feature type="transmembrane region" description="Helical" evidence="2">
    <location>
        <begin position="170"/>
        <end position="190"/>
    </location>
</feature>
<feature type="transmembrane region" description="Helical" evidence="2">
    <location>
        <begin position="246"/>
        <end position="265"/>
    </location>
</feature>
<evidence type="ECO:0000259" key="4">
    <source>
        <dbReference type="Pfam" id="PF14237"/>
    </source>
</evidence>
<evidence type="ECO:0000313" key="6">
    <source>
        <dbReference type="Proteomes" id="UP000644699"/>
    </source>
</evidence>
<reference evidence="5" key="2">
    <citation type="submission" date="2020-09" db="EMBL/GenBank/DDBJ databases">
        <authorList>
            <person name="Sun Q."/>
            <person name="Zhou Y."/>
        </authorList>
    </citation>
    <scope>NUCLEOTIDE SEQUENCE</scope>
    <source>
        <strain evidence="5">CGMCC 1.15367</strain>
    </source>
</reference>
<comment type="caution">
    <text evidence="5">The sequence shown here is derived from an EMBL/GenBank/DDBJ whole genome shotgun (WGS) entry which is preliminary data.</text>
</comment>
<dbReference type="EMBL" id="BMIQ01000009">
    <property type="protein sequence ID" value="GGE20142.1"/>
    <property type="molecule type" value="Genomic_DNA"/>
</dbReference>
<feature type="domain" description="DUF4328" evidence="3">
    <location>
        <begin position="171"/>
        <end position="303"/>
    </location>
</feature>
<dbReference type="RefSeq" id="WP_188912407.1">
    <property type="nucleotide sequence ID" value="NZ_BMIQ01000009.1"/>
</dbReference>
<dbReference type="Pfam" id="PF14219">
    <property type="entry name" value="DUF4328"/>
    <property type="match status" value="1"/>
</dbReference>
<sequence>MSDATTAWYYDHMGSSKGPFTPDEIRALIRADVLNEHTSVWSELIGEWKPLFRTDLRSLLGERTIQPPPLSSGSPAAPKTRSDEEALASLFDKPGSTSALGTREVPAQLPGVSPYAFASVRDNKFLGKALTWLVALNGGISAFEALTIIKASGGVSGKYQQAAFLDTQDVAALVAIPFLITIVVFLLWKYRSTSNLIALRGPQSVSAAGAVYWYFIPVAWFWKPYQAMRNIALGFGAGPVSAVQKWWAFTLASVFVPLVANASLPDQVTTIEQAQRYIGWSIAIYGVEVAWCYFAAELIKSVNASQSRALGQS</sequence>
<accession>A0A917A0S0</accession>
<feature type="domain" description="GYF" evidence="4">
    <location>
        <begin position="8"/>
        <end position="51"/>
    </location>
</feature>
<feature type="transmembrane region" description="Helical" evidence="2">
    <location>
        <begin position="202"/>
        <end position="222"/>
    </location>
</feature>
<organism evidence="5 6">
    <name type="scientific">Aureimonas endophytica</name>
    <dbReference type="NCBI Taxonomy" id="2027858"/>
    <lineage>
        <taxon>Bacteria</taxon>
        <taxon>Pseudomonadati</taxon>
        <taxon>Pseudomonadota</taxon>
        <taxon>Alphaproteobacteria</taxon>
        <taxon>Hyphomicrobiales</taxon>
        <taxon>Aurantimonadaceae</taxon>
        <taxon>Aureimonas</taxon>
    </lineage>
</organism>
<evidence type="ECO:0000256" key="2">
    <source>
        <dbReference type="SAM" id="Phobius"/>
    </source>
</evidence>
<feature type="transmembrane region" description="Helical" evidence="2">
    <location>
        <begin position="129"/>
        <end position="150"/>
    </location>
</feature>
<dbReference type="InterPro" id="IPR025565">
    <property type="entry name" value="DUF4328"/>
</dbReference>
<dbReference type="InterPro" id="IPR025640">
    <property type="entry name" value="GYF_2"/>
</dbReference>